<dbReference type="AlphaFoldDB" id="A0A9R1WMV4"/>
<evidence type="ECO:0000313" key="2">
    <source>
        <dbReference type="EMBL" id="KAJ0226559.1"/>
    </source>
</evidence>
<evidence type="ECO:0000259" key="1">
    <source>
        <dbReference type="Pfam" id="PF17919"/>
    </source>
</evidence>
<sequence length="187" mass="21289">MEYECNPSRDVKRRLNPPMMEAAKKEILKLLDAGMIYPISDNKWVSPTGIPVFTKSRWHRKTKKRQPLHVHLAVLHNGECRLDCVTPRPLSNVVCSCRILSNVHQGFFKDNKTNVPTLAKGGFFEFIEAGKEAFDKLKELLTSVPIIQAPNWDLPFEIMCDVGNYVIGDVLGQKNGRASHVIYYRGH</sequence>
<dbReference type="SUPFAM" id="SSF56672">
    <property type="entry name" value="DNA/RNA polymerases"/>
    <property type="match status" value="1"/>
</dbReference>
<dbReference type="Pfam" id="PF17919">
    <property type="entry name" value="RT_RNaseH_2"/>
    <property type="match status" value="1"/>
</dbReference>
<name>A0A9R1WMV4_LACSA</name>
<protein>
    <recommendedName>
        <fullName evidence="1">Reverse transcriptase/retrotransposon-derived protein RNase H-like domain-containing protein</fullName>
    </recommendedName>
</protein>
<dbReference type="InterPro" id="IPR043502">
    <property type="entry name" value="DNA/RNA_pol_sf"/>
</dbReference>
<dbReference type="PANTHER" id="PTHR34072:SF57">
    <property type="entry name" value="RNA-DIRECTED DNA POLYMERASE"/>
    <property type="match status" value="1"/>
</dbReference>
<comment type="caution">
    <text evidence="2">The sequence shown here is derived from an EMBL/GenBank/DDBJ whole genome shotgun (WGS) entry which is preliminary data.</text>
</comment>
<feature type="domain" description="Reverse transcriptase/retrotransposon-derived protein RNase H-like" evidence="1">
    <location>
        <begin position="130"/>
        <end position="184"/>
    </location>
</feature>
<evidence type="ECO:0000313" key="3">
    <source>
        <dbReference type="Proteomes" id="UP000235145"/>
    </source>
</evidence>
<keyword evidence="3" id="KW-1185">Reference proteome</keyword>
<accession>A0A9R1WMV4</accession>
<dbReference type="PANTHER" id="PTHR34072">
    <property type="entry name" value="ENZYMATIC POLYPROTEIN-RELATED"/>
    <property type="match status" value="1"/>
</dbReference>
<proteinExistence type="predicted"/>
<dbReference type="InterPro" id="IPR041577">
    <property type="entry name" value="RT_RNaseH_2"/>
</dbReference>
<organism evidence="2 3">
    <name type="scientific">Lactuca sativa</name>
    <name type="common">Garden lettuce</name>
    <dbReference type="NCBI Taxonomy" id="4236"/>
    <lineage>
        <taxon>Eukaryota</taxon>
        <taxon>Viridiplantae</taxon>
        <taxon>Streptophyta</taxon>
        <taxon>Embryophyta</taxon>
        <taxon>Tracheophyta</taxon>
        <taxon>Spermatophyta</taxon>
        <taxon>Magnoliopsida</taxon>
        <taxon>eudicotyledons</taxon>
        <taxon>Gunneridae</taxon>
        <taxon>Pentapetalae</taxon>
        <taxon>asterids</taxon>
        <taxon>campanulids</taxon>
        <taxon>Asterales</taxon>
        <taxon>Asteraceae</taxon>
        <taxon>Cichorioideae</taxon>
        <taxon>Cichorieae</taxon>
        <taxon>Lactucinae</taxon>
        <taxon>Lactuca</taxon>
    </lineage>
</organism>
<gene>
    <name evidence="2" type="ORF">LSAT_V11C100035070</name>
</gene>
<dbReference type="EMBL" id="NBSK02000001">
    <property type="protein sequence ID" value="KAJ0226559.1"/>
    <property type="molecule type" value="Genomic_DNA"/>
</dbReference>
<reference evidence="2 3" key="1">
    <citation type="journal article" date="2017" name="Nat. Commun.">
        <title>Genome assembly with in vitro proximity ligation data and whole-genome triplication in lettuce.</title>
        <authorList>
            <person name="Reyes-Chin-Wo S."/>
            <person name="Wang Z."/>
            <person name="Yang X."/>
            <person name="Kozik A."/>
            <person name="Arikit S."/>
            <person name="Song C."/>
            <person name="Xia L."/>
            <person name="Froenicke L."/>
            <person name="Lavelle D.O."/>
            <person name="Truco M.J."/>
            <person name="Xia R."/>
            <person name="Zhu S."/>
            <person name="Xu C."/>
            <person name="Xu H."/>
            <person name="Xu X."/>
            <person name="Cox K."/>
            <person name="Korf I."/>
            <person name="Meyers B.C."/>
            <person name="Michelmore R.W."/>
        </authorList>
    </citation>
    <scope>NUCLEOTIDE SEQUENCE [LARGE SCALE GENOMIC DNA]</scope>
    <source>
        <strain evidence="3">cv. Salinas</strain>
        <tissue evidence="2">Seedlings</tissue>
    </source>
</reference>
<dbReference type="Proteomes" id="UP000235145">
    <property type="component" value="Unassembled WGS sequence"/>
</dbReference>
<dbReference type="Gene3D" id="3.10.10.10">
    <property type="entry name" value="HIV Type 1 Reverse Transcriptase, subunit A, domain 1"/>
    <property type="match status" value="1"/>
</dbReference>